<gene>
    <name evidence="2" type="ORF">ABW99_03380</name>
</gene>
<dbReference type="AlphaFoldDB" id="A0A0G3EK88"/>
<feature type="transmembrane region" description="Helical" evidence="1">
    <location>
        <begin position="44"/>
        <end position="61"/>
    </location>
</feature>
<proteinExistence type="predicted"/>
<organism evidence="2 3">
    <name type="scientific">Pandoraea thiooxydans</name>
    <dbReference type="NCBI Taxonomy" id="445709"/>
    <lineage>
        <taxon>Bacteria</taxon>
        <taxon>Pseudomonadati</taxon>
        <taxon>Pseudomonadota</taxon>
        <taxon>Betaproteobacteria</taxon>
        <taxon>Burkholderiales</taxon>
        <taxon>Burkholderiaceae</taxon>
        <taxon>Pandoraea</taxon>
    </lineage>
</organism>
<dbReference type="Proteomes" id="UP000036700">
    <property type="component" value="Chromosome"/>
</dbReference>
<dbReference type="OrthoDB" id="9182237at2"/>
<evidence type="ECO:0000313" key="3">
    <source>
        <dbReference type="Proteomes" id="UP000036700"/>
    </source>
</evidence>
<keyword evidence="1" id="KW-0812">Transmembrane</keyword>
<dbReference type="EMBL" id="CP011568">
    <property type="protein sequence ID" value="AKJ67418.1"/>
    <property type="molecule type" value="Genomic_DNA"/>
</dbReference>
<dbReference type="PATRIC" id="fig|445709.3.peg.724"/>
<dbReference type="RefSeq" id="WP_047212984.1">
    <property type="nucleotide sequence ID" value="NZ_CP011568.3"/>
</dbReference>
<reference evidence="3" key="1">
    <citation type="submission" date="2015-06" db="EMBL/GenBank/DDBJ databases">
        <authorList>
            <person name="Lim Y.L."/>
            <person name="Ee R."/>
            <person name="Yong D."/>
            <person name="How K.Y."/>
            <person name="Yin W.F."/>
            <person name="Chan K.G."/>
        </authorList>
    </citation>
    <scope>NUCLEOTIDE SEQUENCE [LARGE SCALE GENOMIC DNA]</scope>
    <source>
        <strain evidence="3">DSM 25325</strain>
    </source>
</reference>
<keyword evidence="1" id="KW-1133">Transmembrane helix</keyword>
<accession>A0A0G3EK88</accession>
<dbReference type="STRING" id="445709.ABW99_03380"/>
<dbReference type="Pfam" id="PF09838">
    <property type="entry name" value="DUF2065"/>
    <property type="match status" value="1"/>
</dbReference>
<protein>
    <recommendedName>
        <fullName evidence="4">DUF2065 domain-containing protein</fullName>
    </recommendedName>
</protein>
<evidence type="ECO:0000313" key="2">
    <source>
        <dbReference type="EMBL" id="AKJ67418.1"/>
    </source>
</evidence>
<evidence type="ECO:0008006" key="4">
    <source>
        <dbReference type="Google" id="ProtNLM"/>
    </source>
</evidence>
<keyword evidence="3" id="KW-1185">Reference proteome</keyword>
<evidence type="ECO:0000256" key="1">
    <source>
        <dbReference type="SAM" id="Phobius"/>
    </source>
</evidence>
<dbReference type="InterPro" id="IPR019201">
    <property type="entry name" value="DUF2065"/>
</dbReference>
<dbReference type="KEGG" id="ptx:ABW99_03380"/>
<sequence>MGRVLILACAFMLIVEGVFPFFWPDQWRQTFRKITEFRTGQIRFFGFVALVLALILLAIAYA</sequence>
<name>A0A0G3EK88_9BURK</name>
<keyword evidence="1" id="KW-0472">Membrane</keyword>